<dbReference type="InterPro" id="IPR027417">
    <property type="entry name" value="P-loop_NTPase"/>
</dbReference>
<comment type="similarity">
    <text evidence="1">Belongs to the ABC transporter superfamily.</text>
</comment>
<dbReference type="InterPro" id="IPR003593">
    <property type="entry name" value="AAA+_ATPase"/>
</dbReference>
<dbReference type="Proteomes" id="UP000512167">
    <property type="component" value="Chromosome"/>
</dbReference>
<dbReference type="InterPro" id="IPR003439">
    <property type="entry name" value="ABC_transporter-like_ATP-bd"/>
</dbReference>
<dbReference type="PANTHER" id="PTHR42734">
    <property type="entry name" value="METAL TRANSPORT SYSTEM ATP-BINDING PROTEIN TM_0124-RELATED"/>
    <property type="match status" value="1"/>
</dbReference>
<reference evidence="6 7" key="1">
    <citation type="submission" date="2020-04" db="EMBL/GenBank/DDBJ databases">
        <authorList>
            <person name="Zheng R.K."/>
            <person name="Sun C.M."/>
        </authorList>
    </citation>
    <scope>NUCLEOTIDE SEQUENCE [LARGE SCALE GENOMIC DNA]</scope>
    <source>
        <strain evidence="7">zrk29</strain>
    </source>
</reference>
<accession>A0A7L6N4A6</accession>
<keyword evidence="7" id="KW-1185">Reference proteome</keyword>
<sequence length="223" mass="25466">MQIYINNLTFAYGIKTVLKNLSLTLNQGDYLVIKGKNGSGKSTFIKCLLGINEVKPNAIFYDQKDITEFKSWTDFGYVSQSFDEFNYEFPITVSELLSVSSAKGVSHQMRLKLLDQMRIFDIQNQNINSLSGGQLQRVFIVRAMLNNPKVLILDEPTASIDKQNKEFFYHTVDQLNKEGITIILITHSDEISHLNYTHILDMYGDLTNDFSVRKNSMEGSVQQ</sequence>
<evidence type="ECO:0000256" key="3">
    <source>
        <dbReference type="ARBA" id="ARBA00022741"/>
    </source>
</evidence>
<name>A0A7L6N4A6_9MOLU</name>
<proteinExistence type="inferred from homology"/>
<dbReference type="PROSITE" id="PS50893">
    <property type="entry name" value="ABC_TRANSPORTER_2"/>
    <property type="match status" value="1"/>
</dbReference>
<protein>
    <submittedName>
        <fullName evidence="6">ATP-binding cassette domain-containing protein</fullName>
    </submittedName>
</protein>
<keyword evidence="2" id="KW-0813">Transport</keyword>
<dbReference type="SMART" id="SM00382">
    <property type="entry name" value="AAA"/>
    <property type="match status" value="1"/>
</dbReference>
<dbReference type="PANTHER" id="PTHR42734:SF17">
    <property type="entry name" value="METAL TRANSPORT SYSTEM ATP-BINDING PROTEIN TM_0124-RELATED"/>
    <property type="match status" value="1"/>
</dbReference>
<dbReference type="PROSITE" id="PS00211">
    <property type="entry name" value="ABC_TRANSPORTER_1"/>
    <property type="match status" value="1"/>
</dbReference>
<dbReference type="KEGG" id="tbk:HF295_05445"/>
<evidence type="ECO:0000313" key="7">
    <source>
        <dbReference type="Proteomes" id="UP000512167"/>
    </source>
</evidence>
<dbReference type="Gene3D" id="3.40.50.300">
    <property type="entry name" value="P-loop containing nucleotide triphosphate hydrolases"/>
    <property type="match status" value="1"/>
</dbReference>
<evidence type="ECO:0000313" key="6">
    <source>
        <dbReference type="EMBL" id="QLY40332.1"/>
    </source>
</evidence>
<dbReference type="Pfam" id="PF00005">
    <property type="entry name" value="ABC_tran"/>
    <property type="match status" value="1"/>
</dbReference>
<dbReference type="EMBL" id="CP051151">
    <property type="protein sequence ID" value="QLY40332.1"/>
    <property type="molecule type" value="Genomic_DNA"/>
</dbReference>
<dbReference type="RefSeq" id="WP_312031163.1">
    <property type="nucleotide sequence ID" value="NZ_CP051151.1"/>
</dbReference>
<keyword evidence="3" id="KW-0547">Nucleotide-binding</keyword>
<evidence type="ECO:0000259" key="5">
    <source>
        <dbReference type="PROSITE" id="PS50893"/>
    </source>
</evidence>
<gene>
    <name evidence="6" type="ORF">HF295_05445</name>
</gene>
<dbReference type="InterPro" id="IPR017871">
    <property type="entry name" value="ABC_transporter-like_CS"/>
</dbReference>
<dbReference type="SUPFAM" id="SSF52540">
    <property type="entry name" value="P-loop containing nucleoside triphosphate hydrolases"/>
    <property type="match status" value="1"/>
</dbReference>
<feature type="domain" description="ABC transporter" evidence="5">
    <location>
        <begin position="3"/>
        <end position="223"/>
    </location>
</feature>
<dbReference type="InterPro" id="IPR050153">
    <property type="entry name" value="Metal_Ion_Import_ABC"/>
</dbReference>
<evidence type="ECO:0000256" key="1">
    <source>
        <dbReference type="ARBA" id="ARBA00005417"/>
    </source>
</evidence>
<evidence type="ECO:0000256" key="2">
    <source>
        <dbReference type="ARBA" id="ARBA00022448"/>
    </source>
</evidence>
<organism evidence="6 7">
    <name type="scientific">Hujiaoplasma nucleasis</name>
    <dbReference type="NCBI Taxonomy" id="2725268"/>
    <lineage>
        <taxon>Bacteria</taxon>
        <taxon>Bacillati</taxon>
        <taxon>Mycoplasmatota</taxon>
        <taxon>Mollicutes</taxon>
        <taxon>Candidatus Izemoplasmatales</taxon>
        <taxon>Hujiaoplasmataceae</taxon>
        <taxon>Hujiaoplasma</taxon>
    </lineage>
</organism>
<evidence type="ECO:0000256" key="4">
    <source>
        <dbReference type="ARBA" id="ARBA00022840"/>
    </source>
</evidence>
<dbReference type="GO" id="GO:0016887">
    <property type="term" value="F:ATP hydrolysis activity"/>
    <property type="evidence" value="ECO:0007669"/>
    <property type="project" value="InterPro"/>
</dbReference>
<dbReference type="AlphaFoldDB" id="A0A7L6N4A6"/>
<dbReference type="GO" id="GO:0005524">
    <property type="term" value="F:ATP binding"/>
    <property type="evidence" value="ECO:0007669"/>
    <property type="project" value="UniProtKB-KW"/>
</dbReference>
<keyword evidence="4 6" id="KW-0067">ATP-binding</keyword>